<dbReference type="Pfam" id="PF04471">
    <property type="entry name" value="Mrr_cat"/>
    <property type="match status" value="1"/>
</dbReference>
<name>A9CZP3_9GAMM</name>
<comment type="caution">
    <text evidence="2">The sequence shown here is derived from an EMBL/GenBank/DDBJ whole genome shotgun (WGS) entry which is preliminary data.</text>
</comment>
<dbReference type="GO" id="GO:0004519">
    <property type="term" value="F:endonuclease activity"/>
    <property type="evidence" value="ECO:0007669"/>
    <property type="project" value="InterPro"/>
</dbReference>
<dbReference type="InterPro" id="IPR007560">
    <property type="entry name" value="Restrct_endonuc_IV_Mrr"/>
</dbReference>
<accession>A9CZP3</accession>
<dbReference type="InterPro" id="IPR011856">
    <property type="entry name" value="tRNA_endonuc-like_dom_sf"/>
</dbReference>
<dbReference type="InterPro" id="IPR011335">
    <property type="entry name" value="Restrct_endonuc-II-like"/>
</dbReference>
<reference evidence="2 3" key="1">
    <citation type="submission" date="2007-10" db="EMBL/GenBank/DDBJ databases">
        <authorList>
            <person name="Yayanos A."/>
            <person name="Ferriera S."/>
            <person name="Johnson J."/>
            <person name="Kravitz S."/>
            <person name="Halpern A."/>
            <person name="Remington K."/>
            <person name="Beeson K."/>
            <person name="Tran B."/>
            <person name="Rogers Y.-H."/>
            <person name="Friedman R."/>
            <person name="Venter J.C."/>
        </authorList>
    </citation>
    <scope>NUCLEOTIDE SEQUENCE [LARGE SCALE GENOMIC DNA]</scope>
    <source>
        <strain evidence="2 3">KT99</strain>
    </source>
</reference>
<dbReference type="GO" id="GO:0003677">
    <property type="term" value="F:DNA binding"/>
    <property type="evidence" value="ECO:0007669"/>
    <property type="project" value="InterPro"/>
</dbReference>
<proteinExistence type="predicted"/>
<dbReference type="AlphaFoldDB" id="A9CZP3"/>
<dbReference type="GO" id="GO:0009307">
    <property type="term" value="P:DNA restriction-modification system"/>
    <property type="evidence" value="ECO:0007669"/>
    <property type="project" value="InterPro"/>
</dbReference>
<dbReference type="EMBL" id="ABIC01000005">
    <property type="protein sequence ID" value="EDQ02027.1"/>
    <property type="molecule type" value="Genomic_DNA"/>
</dbReference>
<evidence type="ECO:0000259" key="1">
    <source>
        <dbReference type="Pfam" id="PF04471"/>
    </source>
</evidence>
<keyword evidence="3" id="KW-1185">Reference proteome</keyword>
<feature type="domain" description="Restriction endonuclease type IV Mrr" evidence="1">
    <location>
        <begin position="190"/>
        <end position="300"/>
    </location>
</feature>
<gene>
    <name evidence="2" type="ORF">KT99_19544</name>
</gene>
<dbReference type="SUPFAM" id="SSF52980">
    <property type="entry name" value="Restriction endonuclease-like"/>
    <property type="match status" value="1"/>
</dbReference>
<dbReference type="Gene3D" id="3.40.1350.10">
    <property type="match status" value="1"/>
</dbReference>
<protein>
    <recommendedName>
        <fullName evidence="1">Restriction endonuclease type IV Mrr domain-containing protein</fullName>
    </recommendedName>
</protein>
<sequence>MTNIVLVRSPHELVAQNFAGYGWEYIDFSSFVTFSNLMEHVTGQGIDTGRRRNQMSRFFHIKEGDIVVVPVHRAIVIGVATGEKGYQHEGGYGSNRVVVNYFTDEQGEAITIPRAKLTQGLESRLKIRMTVISLNEFEEEITTYVDQLLENNKVCFDSLFQQKRDLAVSVFKEQLLSNLRTGATTLKSGGYGLEELIKELMEIEGYTASIAAKNSTSDISDVDIIASRIDPVSNNRVYIQAKHHSGITSDWGIKQLAAIEEDEHIDKWLITTGCVSEDTKEIAKQENISIMEGGALVDWIYSRVNDLLPATKEQLGVGLLPQIIA</sequence>
<dbReference type="Proteomes" id="UP000005839">
    <property type="component" value="Unassembled WGS sequence"/>
</dbReference>
<dbReference type="RefSeq" id="WP_005496857.1">
    <property type="nucleotide sequence ID" value="NZ_ABIC01000005.1"/>
</dbReference>
<organism evidence="2 3">
    <name type="scientific">Shewanella benthica KT99</name>
    <dbReference type="NCBI Taxonomy" id="314608"/>
    <lineage>
        <taxon>Bacteria</taxon>
        <taxon>Pseudomonadati</taxon>
        <taxon>Pseudomonadota</taxon>
        <taxon>Gammaproteobacteria</taxon>
        <taxon>Alteromonadales</taxon>
        <taxon>Shewanellaceae</taxon>
        <taxon>Shewanella</taxon>
    </lineage>
</organism>
<evidence type="ECO:0000313" key="3">
    <source>
        <dbReference type="Proteomes" id="UP000005839"/>
    </source>
</evidence>
<evidence type="ECO:0000313" key="2">
    <source>
        <dbReference type="EMBL" id="EDQ02027.1"/>
    </source>
</evidence>